<accession>A0A0B5EVX7</accession>
<evidence type="ECO:0000256" key="1">
    <source>
        <dbReference type="SAM" id="MobiDB-lite"/>
    </source>
</evidence>
<evidence type="ECO:0000313" key="3">
    <source>
        <dbReference type="Proteomes" id="UP000031523"/>
    </source>
</evidence>
<feature type="compositionally biased region" description="Low complexity" evidence="1">
    <location>
        <begin position="21"/>
        <end position="35"/>
    </location>
</feature>
<protein>
    <submittedName>
        <fullName evidence="2">Uncharacterized protein</fullName>
    </submittedName>
</protein>
<gene>
    <name evidence="2" type="ORF">SLNWT_2999</name>
</gene>
<organism evidence="2 3">
    <name type="scientific">Streptomyces albus (strain ATCC 21838 / DSM 41398 / FERM P-419 / JCM 4703 / NBRC 107858)</name>
    <dbReference type="NCBI Taxonomy" id="1081613"/>
    <lineage>
        <taxon>Bacteria</taxon>
        <taxon>Bacillati</taxon>
        <taxon>Actinomycetota</taxon>
        <taxon>Actinomycetes</taxon>
        <taxon>Kitasatosporales</taxon>
        <taxon>Streptomycetaceae</taxon>
        <taxon>Streptomyces</taxon>
    </lineage>
</organism>
<feature type="region of interest" description="Disordered" evidence="1">
    <location>
        <begin position="1"/>
        <end position="44"/>
    </location>
</feature>
<dbReference type="AlphaFoldDB" id="A0A0B5EVX7"/>
<evidence type="ECO:0000313" key="2">
    <source>
        <dbReference type="EMBL" id="AJE83375.1"/>
    </source>
</evidence>
<keyword evidence="3" id="KW-1185">Reference proteome</keyword>
<sequence>MADIEICHPSSVTCHPPRPFTSGTSITSATSSRLSTPPPPPLTH</sequence>
<name>A0A0B5EVX7_STRA4</name>
<dbReference type="EMBL" id="CP010519">
    <property type="protein sequence ID" value="AJE83375.1"/>
    <property type="molecule type" value="Genomic_DNA"/>
</dbReference>
<dbReference type="Proteomes" id="UP000031523">
    <property type="component" value="Chromosome"/>
</dbReference>
<proteinExistence type="predicted"/>
<reference evidence="2 3" key="1">
    <citation type="submission" date="2015-01" db="EMBL/GenBank/DDBJ databases">
        <title>Enhanced salinomycin production by adjusting the supply of polyketide extender units in Streptomyce albus DSM 41398.</title>
        <authorList>
            <person name="Lu C."/>
        </authorList>
    </citation>
    <scope>NUCLEOTIDE SEQUENCE [LARGE SCALE GENOMIC DNA]</scope>
    <source>
        <strain evidence="3">ATCC 21838 / DSM 41398 / FERM P-419 / JCM 4703 / NBRC 107858</strain>
    </source>
</reference>
<dbReference type="KEGG" id="sals:SLNWT_2999"/>